<evidence type="ECO:0000313" key="2">
    <source>
        <dbReference type="Proteomes" id="UP000270094"/>
    </source>
</evidence>
<dbReference type="EMBL" id="UYYB01109131">
    <property type="protein sequence ID" value="VDM80583.1"/>
    <property type="molecule type" value="Genomic_DNA"/>
</dbReference>
<keyword evidence="2" id="KW-1185">Reference proteome</keyword>
<accession>A0A3P7JIA2</accession>
<dbReference type="AlphaFoldDB" id="A0A3P7JIA2"/>
<gene>
    <name evidence="1" type="ORF">SVUK_LOCUS15581</name>
</gene>
<feature type="non-terminal residue" evidence="1">
    <location>
        <position position="75"/>
    </location>
</feature>
<name>A0A3P7JIA2_STRVU</name>
<sequence length="75" mass="8149">MARLALMVEVLEMAHLMGMAHPAPIVEIGEVLGMVLWMAHLVDMAHLVPMVEVLEMAHLAGMAPLAVPLSMVPRQ</sequence>
<proteinExistence type="predicted"/>
<evidence type="ECO:0000313" key="1">
    <source>
        <dbReference type="EMBL" id="VDM80583.1"/>
    </source>
</evidence>
<protein>
    <submittedName>
        <fullName evidence="1">Uncharacterized protein</fullName>
    </submittedName>
</protein>
<organism evidence="1 2">
    <name type="scientific">Strongylus vulgaris</name>
    <name type="common">Blood worm</name>
    <dbReference type="NCBI Taxonomy" id="40348"/>
    <lineage>
        <taxon>Eukaryota</taxon>
        <taxon>Metazoa</taxon>
        <taxon>Ecdysozoa</taxon>
        <taxon>Nematoda</taxon>
        <taxon>Chromadorea</taxon>
        <taxon>Rhabditida</taxon>
        <taxon>Rhabditina</taxon>
        <taxon>Rhabditomorpha</taxon>
        <taxon>Strongyloidea</taxon>
        <taxon>Strongylidae</taxon>
        <taxon>Strongylus</taxon>
    </lineage>
</organism>
<dbReference type="Proteomes" id="UP000270094">
    <property type="component" value="Unassembled WGS sequence"/>
</dbReference>
<reference evidence="1 2" key="1">
    <citation type="submission" date="2018-11" db="EMBL/GenBank/DDBJ databases">
        <authorList>
            <consortium name="Pathogen Informatics"/>
        </authorList>
    </citation>
    <scope>NUCLEOTIDE SEQUENCE [LARGE SCALE GENOMIC DNA]</scope>
</reference>